<feature type="compositionally biased region" description="Basic residues" evidence="1">
    <location>
        <begin position="273"/>
        <end position="297"/>
    </location>
</feature>
<protein>
    <submittedName>
        <fullName evidence="2">Uncharacterized protein</fullName>
    </submittedName>
</protein>
<sequence length="357" mass="39370">MPPLPCEETKFVVRPRGGLCSSKSGASVVAEAIWCAAGLGLEDRNTDTMCRNHLQNIMVVRTSSQENVKRYVNVEDTMVAGQRHEVGAYVAALHATCKGAIHGIPFSDDPGANDRKIVNARNPMTLGVKRIKNTGIIIVLFDGHKVPNYVSYHSTLIKCTLYRKKVEVFYACGLLGHRTDVCRMPDDSVCKACRQEEDHVCELICSLCGTKHLTASRECQHRYQIPYVVRRRRGLSARALREKSPSVNVDGFPELNDCHQQGQPRPSAPGGRFKSRGRCRTRGSCRSRSPYRLRLGSRSRSGARSMSRTRSKSRGGTRPSPSSGACFRSSLGPSQGKTDAPSTRQDPSPRADCGHAW</sequence>
<evidence type="ECO:0000313" key="2">
    <source>
        <dbReference type="EMBL" id="KAH8020895.1"/>
    </source>
</evidence>
<dbReference type="AlphaFoldDB" id="A0A9J6DFK8"/>
<gene>
    <name evidence="2" type="ORF">HPB51_008007</name>
</gene>
<accession>A0A9J6DFK8</accession>
<feature type="compositionally biased region" description="Basic and acidic residues" evidence="1">
    <location>
        <begin position="347"/>
        <end position="357"/>
    </location>
</feature>
<comment type="caution">
    <text evidence="2">The sequence shown here is derived from an EMBL/GenBank/DDBJ whole genome shotgun (WGS) entry which is preliminary data.</text>
</comment>
<reference evidence="2" key="2">
    <citation type="submission" date="2021-09" db="EMBL/GenBank/DDBJ databases">
        <authorList>
            <person name="Jia N."/>
            <person name="Wang J."/>
            <person name="Shi W."/>
            <person name="Du L."/>
            <person name="Sun Y."/>
            <person name="Zhan W."/>
            <person name="Jiang J."/>
            <person name="Wang Q."/>
            <person name="Zhang B."/>
            <person name="Ji P."/>
            <person name="Sakyi L.B."/>
            <person name="Cui X."/>
            <person name="Yuan T."/>
            <person name="Jiang B."/>
            <person name="Yang W."/>
            <person name="Lam T.T.-Y."/>
            <person name="Chang Q."/>
            <person name="Ding S."/>
            <person name="Wang X."/>
            <person name="Zhu J."/>
            <person name="Ruan X."/>
            <person name="Zhao L."/>
            <person name="Wei J."/>
            <person name="Que T."/>
            <person name="Du C."/>
            <person name="Cheng J."/>
            <person name="Dai P."/>
            <person name="Han X."/>
            <person name="Huang E."/>
            <person name="Gao Y."/>
            <person name="Liu J."/>
            <person name="Shao H."/>
            <person name="Ye R."/>
            <person name="Li L."/>
            <person name="Wei W."/>
            <person name="Wang X."/>
            <person name="Wang C."/>
            <person name="Huo Q."/>
            <person name="Li W."/>
            <person name="Guo W."/>
            <person name="Chen H."/>
            <person name="Chen S."/>
            <person name="Zhou L."/>
            <person name="Zhou L."/>
            <person name="Ni X."/>
            <person name="Tian J."/>
            <person name="Zhou Y."/>
            <person name="Sheng Y."/>
            <person name="Liu T."/>
            <person name="Pan Y."/>
            <person name="Xia L."/>
            <person name="Li J."/>
            <person name="Zhao F."/>
            <person name="Cao W."/>
        </authorList>
    </citation>
    <scope>NUCLEOTIDE SEQUENCE</scope>
    <source>
        <strain evidence="2">Rmic-2018</strain>
        <tissue evidence="2">Larvae</tissue>
    </source>
</reference>
<feature type="region of interest" description="Disordered" evidence="1">
    <location>
        <begin position="239"/>
        <end position="357"/>
    </location>
</feature>
<reference evidence="2" key="1">
    <citation type="journal article" date="2020" name="Cell">
        <title>Large-Scale Comparative Analyses of Tick Genomes Elucidate Their Genetic Diversity and Vector Capacities.</title>
        <authorList>
            <consortium name="Tick Genome and Microbiome Consortium (TIGMIC)"/>
            <person name="Jia N."/>
            <person name="Wang J."/>
            <person name="Shi W."/>
            <person name="Du L."/>
            <person name="Sun Y."/>
            <person name="Zhan W."/>
            <person name="Jiang J.F."/>
            <person name="Wang Q."/>
            <person name="Zhang B."/>
            <person name="Ji P."/>
            <person name="Bell-Sakyi L."/>
            <person name="Cui X.M."/>
            <person name="Yuan T.T."/>
            <person name="Jiang B.G."/>
            <person name="Yang W.F."/>
            <person name="Lam T.T."/>
            <person name="Chang Q.C."/>
            <person name="Ding S.J."/>
            <person name="Wang X.J."/>
            <person name="Zhu J.G."/>
            <person name="Ruan X.D."/>
            <person name="Zhao L."/>
            <person name="Wei J.T."/>
            <person name="Ye R.Z."/>
            <person name="Que T.C."/>
            <person name="Du C.H."/>
            <person name="Zhou Y.H."/>
            <person name="Cheng J.X."/>
            <person name="Dai P.F."/>
            <person name="Guo W.B."/>
            <person name="Han X.H."/>
            <person name="Huang E.J."/>
            <person name="Li L.F."/>
            <person name="Wei W."/>
            <person name="Gao Y.C."/>
            <person name="Liu J.Z."/>
            <person name="Shao H.Z."/>
            <person name="Wang X."/>
            <person name="Wang C.C."/>
            <person name="Yang T.C."/>
            <person name="Huo Q.B."/>
            <person name="Li W."/>
            <person name="Chen H.Y."/>
            <person name="Chen S.E."/>
            <person name="Zhou L.G."/>
            <person name="Ni X.B."/>
            <person name="Tian J.H."/>
            <person name="Sheng Y."/>
            <person name="Liu T."/>
            <person name="Pan Y.S."/>
            <person name="Xia L.Y."/>
            <person name="Li J."/>
            <person name="Zhao F."/>
            <person name="Cao W.C."/>
        </authorList>
    </citation>
    <scope>NUCLEOTIDE SEQUENCE</scope>
    <source>
        <strain evidence="2">Rmic-2018</strain>
    </source>
</reference>
<proteinExistence type="predicted"/>
<dbReference type="Proteomes" id="UP000821866">
    <property type="component" value="Chromosome 7"/>
</dbReference>
<dbReference type="VEuPathDB" id="VectorBase:LOC119187720"/>
<evidence type="ECO:0000256" key="1">
    <source>
        <dbReference type="SAM" id="MobiDB-lite"/>
    </source>
</evidence>
<evidence type="ECO:0000313" key="3">
    <source>
        <dbReference type="Proteomes" id="UP000821866"/>
    </source>
</evidence>
<feature type="compositionally biased region" description="Polar residues" evidence="1">
    <location>
        <begin position="331"/>
        <end position="346"/>
    </location>
</feature>
<name>A0A9J6DFK8_RHIMP</name>
<keyword evidence="3" id="KW-1185">Reference proteome</keyword>
<organism evidence="2 3">
    <name type="scientific">Rhipicephalus microplus</name>
    <name type="common">Cattle tick</name>
    <name type="synonym">Boophilus microplus</name>
    <dbReference type="NCBI Taxonomy" id="6941"/>
    <lineage>
        <taxon>Eukaryota</taxon>
        <taxon>Metazoa</taxon>
        <taxon>Ecdysozoa</taxon>
        <taxon>Arthropoda</taxon>
        <taxon>Chelicerata</taxon>
        <taxon>Arachnida</taxon>
        <taxon>Acari</taxon>
        <taxon>Parasitiformes</taxon>
        <taxon>Ixodida</taxon>
        <taxon>Ixodoidea</taxon>
        <taxon>Ixodidae</taxon>
        <taxon>Rhipicephalinae</taxon>
        <taxon>Rhipicephalus</taxon>
        <taxon>Boophilus</taxon>
    </lineage>
</organism>
<dbReference type="EMBL" id="JABSTU010000009">
    <property type="protein sequence ID" value="KAH8020895.1"/>
    <property type="molecule type" value="Genomic_DNA"/>
</dbReference>